<sequence>MALKNRKFYNYKLNTTESKESQPIYVEQYLLTAGGHRKIIVLDTKVIDENFNIGDNFSVNYEQNKRNWTLTELLNYIPTEAGSKFYIIIENLLHNLYCVSYLDIKMGKRQHGDDCSEEKRINMIRKCKMSSSFALGYRICGCIKYDINKNYVHTDKYLCRKFTIYETEYFLSNFFGEIPYTNIVKSQLKILISKLYKIITHLKEDPTMRLYSSSLFIYKYYIFDLESGQKFLQLDAKIIDFEHSTNIHFLDKVKYYEPDAGYIFGLKSIIKCLSHHSNL</sequence>
<name>A0A177B3I3_9BILA</name>
<dbReference type="AlphaFoldDB" id="A0A177B3I3"/>
<keyword evidence="6" id="KW-1185">Reference proteome</keyword>
<dbReference type="Proteomes" id="UP000078046">
    <property type="component" value="Unassembled WGS sequence"/>
</dbReference>
<gene>
    <name evidence="5" type="ORF">A3Q56_03472</name>
</gene>
<dbReference type="EC" id="2.7.-.-" evidence="4"/>
<evidence type="ECO:0000256" key="2">
    <source>
        <dbReference type="ARBA" id="ARBA00022679"/>
    </source>
</evidence>
<reference evidence="5 6" key="1">
    <citation type="submission" date="2016-04" db="EMBL/GenBank/DDBJ databases">
        <title>The genome of Intoshia linei affirms orthonectids as highly simplified spiralians.</title>
        <authorList>
            <person name="Mikhailov K.V."/>
            <person name="Slusarev G.S."/>
            <person name="Nikitin M.A."/>
            <person name="Logacheva M.D."/>
            <person name="Penin A."/>
            <person name="Aleoshin V."/>
            <person name="Panchin Y.V."/>
        </authorList>
    </citation>
    <scope>NUCLEOTIDE SEQUENCE [LARGE SCALE GENOMIC DNA]</scope>
    <source>
        <strain evidence="5">Intl2013</strain>
        <tissue evidence="5">Whole animal</tissue>
    </source>
</reference>
<dbReference type="GO" id="GO:0046854">
    <property type="term" value="P:phosphatidylinositol phosphate biosynthetic process"/>
    <property type="evidence" value="ECO:0007669"/>
    <property type="project" value="TreeGrafter"/>
</dbReference>
<organism evidence="5 6">
    <name type="scientific">Intoshia linei</name>
    <dbReference type="NCBI Taxonomy" id="1819745"/>
    <lineage>
        <taxon>Eukaryota</taxon>
        <taxon>Metazoa</taxon>
        <taxon>Spiralia</taxon>
        <taxon>Lophotrochozoa</taxon>
        <taxon>Mesozoa</taxon>
        <taxon>Orthonectida</taxon>
        <taxon>Rhopaluridae</taxon>
        <taxon>Intoshia</taxon>
    </lineage>
</organism>
<dbReference type="InterPro" id="IPR005522">
    <property type="entry name" value="IPK"/>
</dbReference>
<evidence type="ECO:0000256" key="1">
    <source>
        <dbReference type="ARBA" id="ARBA00007374"/>
    </source>
</evidence>
<keyword evidence="3 4" id="KW-0418">Kinase</keyword>
<dbReference type="GO" id="GO:0005634">
    <property type="term" value="C:nucleus"/>
    <property type="evidence" value="ECO:0007669"/>
    <property type="project" value="TreeGrafter"/>
</dbReference>
<keyword evidence="2 4" id="KW-0808">Transferase</keyword>
<dbReference type="SUPFAM" id="SSF56104">
    <property type="entry name" value="SAICAR synthase-like"/>
    <property type="match status" value="1"/>
</dbReference>
<evidence type="ECO:0000313" key="5">
    <source>
        <dbReference type="EMBL" id="OAF68786.1"/>
    </source>
</evidence>
<dbReference type="GO" id="GO:0032958">
    <property type="term" value="P:inositol phosphate biosynthetic process"/>
    <property type="evidence" value="ECO:0007669"/>
    <property type="project" value="InterPro"/>
</dbReference>
<dbReference type="Pfam" id="PF03770">
    <property type="entry name" value="IPK"/>
    <property type="match status" value="1"/>
</dbReference>
<comment type="caution">
    <text evidence="5">The sequence shown here is derived from an EMBL/GenBank/DDBJ whole genome shotgun (WGS) entry which is preliminary data.</text>
</comment>
<dbReference type="InterPro" id="IPR038286">
    <property type="entry name" value="IPK_sf"/>
</dbReference>
<protein>
    <recommendedName>
        <fullName evidence="4">Kinase</fullName>
        <ecNumber evidence="4">2.7.-.-</ecNumber>
    </recommendedName>
</protein>
<dbReference type="GO" id="GO:0000828">
    <property type="term" value="F:inositol hexakisphosphate kinase activity"/>
    <property type="evidence" value="ECO:0007669"/>
    <property type="project" value="TreeGrafter"/>
</dbReference>
<comment type="similarity">
    <text evidence="1 4">Belongs to the inositol phosphokinase (IPK) family.</text>
</comment>
<dbReference type="EMBL" id="LWCA01000387">
    <property type="protein sequence ID" value="OAF68786.1"/>
    <property type="molecule type" value="Genomic_DNA"/>
</dbReference>
<dbReference type="OrthoDB" id="2573163at2759"/>
<evidence type="ECO:0000256" key="3">
    <source>
        <dbReference type="ARBA" id="ARBA00022777"/>
    </source>
</evidence>
<dbReference type="PANTHER" id="PTHR12400:SF21">
    <property type="entry name" value="KINASE"/>
    <property type="match status" value="1"/>
</dbReference>
<dbReference type="GO" id="GO:0005737">
    <property type="term" value="C:cytoplasm"/>
    <property type="evidence" value="ECO:0007669"/>
    <property type="project" value="TreeGrafter"/>
</dbReference>
<dbReference type="Gene3D" id="3.30.470.160">
    <property type="entry name" value="Inositol polyphosphate kinase"/>
    <property type="match status" value="1"/>
</dbReference>
<dbReference type="PANTHER" id="PTHR12400">
    <property type="entry name" value="INOSITOL POLYPHOSPHATE KINASE"/>
    <property type="match status" value="1"/>
</dbReference>
<evidence type="ECO:0000313" key="6">
    <source>
        <dbReference type="Proteomes" id="UP000078046"/>
    </source>
</evidence>
<accession>A0A177B3I3</accession>
<proteinExistence type="inferred from homology"/>
<evidence type="ECO:0000256" key="4">
    <source>
        <dbReference type="RuleBase" id="RU363090"/>
    </source>
</evidence>